<evidence type="ECO:0000256" key="2">
    <source>
        <dbReference type="SAM" id="MobiDB-lite"/>
    </source>
</evidence>
<name>A0A9W9I332_9EURO</name>
<dbReference type="PANTHER" id="PTHR34861:SF10">
    <property type="entry name" value="CYCLASE"/>
    <property type="match status" value="1"/>
</dbReference>
<organism evidence="3 4">
    <name type="scientific">Penicillium capsulatum</name>
    <dbReference type="NCBI Taxonomy" id="69766"/>
    <lineage>
        <taxon>Eukaryota</taxon>
        <taxon>Fungi</taxon>
        <taxon>Dikarya</taxon>
        <taxon>Ascomycota</taxon>
        <taxon>Pezizomycotina</taxon>
        <taxon>Eurotiomycetes</taxon>
        <taxon>Eurotiomycetidae</taxon>
        <taxon>Eurotiales</taxon>
        <taxon>Aspergillaceae</taxon>
        <taxon>Penicillium</taxon>
    </lineage>
</organism>
<dbReference type="InterPro" id="IPR037175">
    <property type="entry name" value="KFase_sf"/>
</dbReference>
<dbReference type="InterPro" id="IPR007325">
    <property type="entry name" value="KFase/CYL"/>
</dbReference>
<keyword evidence="4" id="KW-1185">Reference proteome</keyword>
<dbReference type="Proteomes" id="UP001146351">
    <property type="component" value="Unassembled WGS sequence"/>
</dbReference>
<evidence type="ECO:0000313" key="4">
    <source>
        <dbReference type="Proteomes" id="UP001146351"/>
    </source>
</evidence>
<dbReference type="AlphaFoldDB" id="A0A9W9I332"/>
<feature type="compositionally biased region" description="Polar residues" evidence="2">
    <location>
        <begin position="1"/>
        <end position="18"/>
    </location>
</feature>
<dbReference type="Gene3D" id="3.50.30.50">
    <property type="entry name" value="Putative cyclase"/>
    <property type="match status" value="1"/>
</dbReference>
<dbReference type="EMBL" id="JAPQKO010000004">
    <property type="protein sequence ID" value="KAJ5165755.1"/>
    <property type="molecule type" value="Genomic_DNA"/>
</dbReference>
<evidence type="ECO:0000256" key="1">
    <source>
        <dbReference type="ARBA" id="ARBA00007865"/>
    </source>
</evidence>
<feature type="region of interest" description="Disordered" evidence="2">
    <location>
        <begin position="1"/>
        <end position="26"/>
    </location>
</feature>
<dbReference type="GO" id="GO:0004061">
    <property type="term" value="F:arylformamidase activity"/>
    <property type="evidence" value="ECO:0007669"/>
    <property type="project" value="InterPro"/>
</dbReference>
<dbReference type="SUPFAM" id="SSF102198">
    <property type="entry name" value="Putative cyclase"/>
    <property type="match status" value="1"/>
</dbReference>
<comment type="caution">
    <text evidence="3">The sequence shown here is derived from an EMBL/GenBank/DDBJ whole genome shotgun (WGS) entry which is preliminary data.</text>
</comment>
<proteinExistence type="inferred from homology"/>
<reference evidence="3" key="2">
    <citation type="journal article" date="2023" name="IMA Fungus">
        <title>Comparative genomic study of the Penicillium genus elucidates a diverse pangenome and 15 lateral gene transfer events.</title>
        <authorList>
            <person name="Petersen C."/>
            <person name="Sorensen T."/>
            <person name="Nielsen M.R."/>
            <person name="Sondergaard T.E."/>
            <person name="Sorensen J.L."/>
            <person name="Fitzpatrick D.A."/>
            <person name="Frisvad J.C."/>
            <person name="Nielsen K.L."/>
        </authorList>
    </citation>
    <scope>NUCLEOTIDE SEQUENCE</scope>
    <source>
        <strain evidence="3">IBT 21917</strain>
    </source>
</reference>
<reference evidence="3" key="1">
    <citation type="submission" date="2022-11" db="EMBL/GenBank/DDBJ databases">
        <authorList>
            <person name="Petersen C."/>
        </authorList>
    </citation>
    <scope>NUCLEOTIDE SEQUENCE</scope>
    <source>
        <strain evidence="3">IBT 21917</strain>
    </source>
</reference>
<evidence type="ECO:0000313" key="3">
    <source>
        <dbReference type="EMBL" id="KAJ5165755.1"/>
    </source>
</evidence>
<comment type="similarity">
    <text evidence="1">Belongs to the Cyclase 1 superfamily.</text>
</comment>
<dbReference type="Pfam" id="PF04199">
    <property type="entry name" value="Cyclase"/>
    <property type="match status" value="1"/>
</dbReference>
<protein>
    <recommendedName>
        <fullName evidence="5">Cyclase</fullName>
    </recommendedName>
</protein>
<dbReference type="PANTHER" id="PTHR34861">
    <property type="match status" value="1"/>
</dbReference>
<sequence>MSVQRPESIPWNPQNTIFPSRKSLPSLPNAPKDAAWVWGKNDQLGRVNLLTPERIREAASYIRTGEVAVLKLIPLFHREQFIHEIKSTVPETAFDDIFYMNTQISSQWDGLRHMAHVDSKTFYNGAKTHNFIGPDADSTSCSIHHWASHGIVGRAVLLDYWGYSQKIGITFDHYTAHEITYRDLEQCGKWQGLDIRPTSQGGDIEVGDILLLRTGFIASYNTKDPGEREVAASKPFSEQEFAGLSREESILDWLHDCYFAAVAGDAPAFEAWGTKQSTEGLTYLHEAILALWGMPLGELWDLEVLARMCREQERWIMFLTSSPANVHGAPS</sequence>
<gene>
    <name evidence="3" type="ORF">N7492_006051</name>
</gene>
<evidence type="ECO:0008006" key="5">
    <source>
        <dbReference type="Google" id="ProtNLM"/>
    </source>
</evidence>
<dbReference type="OrthoDB" id="5396at2759"/>
<accession>A0A9W9I332</accession>
<dbReference type="GO" id="GO:0019441">
    <property type="term" value="P:L-tryptophan catabolic process to kynurenine"/>
    <property type="evidence" value="ECO:0007669"/>
    <property type="project" value="InterPro"/>
</dbReference>